<dbReference type="InterPro" id="IPR029903">
    <property type="entry name" value="RmlD-like-bd"/>
</dbReference>
<dbReference type="GO" id="GO:0019305">
    <property type="term" value="P:dTDP-rhamnose biosynthetic process"/>
    <property type="evidence" value="ECO:0007669"/>
    <property type="project" value="UniProtKB-UniPathway"/>
</dbReference>
<name>A0A2W4REF8_9GAMM</name>
<evidence type="ECO:0000259" key="7">
    <source>
        <dbReference type="Pfam" id="PF04321"/>
    </source>
</evidence>
<accession>A0A2W4REF8</accession>
<comment type="function">
    <text evidence="6">Catalyzes the reduction of dTDP-6-deoxy-L-lyxo-4-hexulose to yield dTDP-L-rhamnose.</text>
</comment>
<dbReference type="InterPro" id="IPR005913">
    <property type="entry name" value="dTDP_dehydrorham_reduct"/>
</dbReference>
<organism evidence="8 9">
    <name type="scientific">Candidatus Methylumidiphilus alinenensis</name>
    <dbReference type="NCBI Taxonomy" id="2202197"/>
    <lineage>
        <taxon>Bacteria</taxon>
        <taxon>Pseudomonadati</taxon>
        <taxon>Pseudomonadota</taxon>
        <taxon>Gammaproteobacteria</taxon>
        <taxon>Methylococcales</taxon>
        <taxon>Candidatus Methylumidiphilus</taxon>
    </lineage>
</organism>
<evidence type="ECO:0000256" key="4">
    <source>
        <dbReference type="ARBA" id="ARBA00017099"/>
    </source>
</evidence>
<dbReference type="Gene3D" id="3.90.25.10">
    <property type="entry name" value="UDP-galactose 4-epimerase, domain 1"/>
    <property type="match status" value="1"/>
</dbReference>
<proteinExistence type="inferred from homology"/>
<dbReference type="NCBIfam" id="TIGR01214">
    <property type="entry name" value="rmlD"/>
    <property type="match status" value="1"/>
</dbReference>
<dbReference type="Proteomes" id="UP000249396">
    <property type="component" value="Unassembled WGS sequence"/>
</dbReference>
<dbReference type="GO" id="GO:0009243">
    <property type="term" value="P:O antigen biosynthetic process"/>
    <property type="evidence" value="ECO:0007669"/>
    <property type="project" value="UniProtKB-UniPathway"/>
</dbReference>
<evidence type="ECO:0000256" key="5">
    <source>
        <dbReference type="ARBA" id="ARBA00048200"/>
    </source>
</evidence>
<dbReference type="UniPathway" id="UPA00281"/>
<comment type="similarity">
    <text evidence="2 6">Belongs to the dTDP-4-dehydrorhamnose reductase family.</text>
</comment>
<reference evidence="8 9" key="1">
    <citation type="journal article" date="2018" name="Aquat. Microb. Ecol.">
        <title>Gammaproteobacterial methanotrophs dominate.</title>
        <authorList>
            <person name="Rissanen A.J."/>
            <person name="Saarenheimo J."/>
            <person name="Tiirola M."/>
            <person name="Peura S."/>
            <person name="Aalto S.L."/>
            <person name="Karvinen A."/>
            <person name="Nykanen H."/>
        </authorList>
    </citation>
    <scope>NUCLEOTIDE SEQUENCE [LARGE SCALE GENOMIC DNA]</scope>
    <source>
        <strain evidence="8">AMbin10</strain>
    </source>
</reference>
<dbReference type="PANTHER" id="PTHR10491:SF4">
    <property type="entry name" value="METHIONINE ADENOSYLTRANSFERASE 2 SUBUNIT BETA"/>
    <property type="match status" value="1"/>
</dbReference>
<dbReference type="AlphaFoldDB" id="A0A2W4REF8"/>
<evidence type="ECO:0000313" key="8">
    <source>
        <dbReference type="EMBL" id="PZN78238.1"/>
    </source>
</evidence>
<evidence type="ECO:0000256" key="3">
    <source>
        <dbReference type="ARBA" id="ARBA00012929"/>
    </source>
</evidence>
<dbReference type="UniPathway" id="UPA00124"/>
<comment type="pathway">
    <text evidence="1 6">Carbohydrate biosynthesis; dTDP-L-rhamnose biosynthesis.</text>
</comment>
<dbReference type="EMBL" id="QJPH01000322">
    <property type="protein sequence ID" value="PZN78238.1"/>
    <property type="molecule type" value="Genomic_DNA"/>
</dbReference>
<feature type="domain" description="RmlD-like substrate binding" evidence="7">
    <location>
        <begin position="1"/>
        <end position="298"/>
    </location>
</feature>
<dbReference type="EC" id="1.1.1.133" evidence="3 6"/>
<comment type="cofactor">
    <cofactor evidence="6">
        <name>Mg(2+)</name>
        <dbReference type="ChEBI" id="CHEBI:18420"/>
    </cofactor>
    <text evidence="6">Binds 1 Mg(2+) ion per monomer.</text>
</comment>
<sequence length="301" mass="32158">MKILVTGCVGQVAWELRRTLACLGDVVAVELGSSPLSLDLADADSIRHVVQTVKPGLIVNAAAYTAVDKAEQNQGLAYAVNASALGFLAEEGKRVGAGIVHYSTDYIFPGDATLPYRESDPTGPQGVYGASKLAGEQAIIDSGIPHYILRTAWVYGNRGGNFLLTMLKLMRERELLRVVNDQIGSPTWSRLIAEATALIVAQSLEAGRFAPGDRSGVYHLTCGGQTSWFDFASAIREAGISSGLLPETSAHIEPIPSSEYPTPAKRPAYSVLNNDKLAKVFGLRLPDWKEALELCLAEASG</sequence>
<dbReference type="Pfam" id="PF04321">
    <property type="entry name" value="RmlD_sub_bind"/>
    <property type="match status" value="1"/>
</dbReference>
<dbReference type="GO" id="GO:0005829">
    <property type="term" value="C:cytosol"/>
    <property type="evidence" value="ECO:0007669"/>
    <property type="project" value="TreeGrafter"/>
</dbReference>
<evidence type="ECO:0000256" key="2">
    <source>
        <dbReference type="ARBA" id="ARBA00010944"/>
    </source>
</evidence>
<keyword evidence="6" id="KW-0560">Oxidoreductase</keyword>
<dbReference type="PANTHER" id="PTHR10491">
    <property type="entry name" value="DTDP-4-DEHYDRORHAMNOSE REDUCTASE"/>
    <property type="match status" value="1"/>
</dbReference>
<dbReference type="GO" id="GO:0008831">
    <property type="term" value="F:dTDP-4-dehydrorhamnose reductase activity"/>
    <property type="evidence" value="ECO:0007669"/>
    <property type="project" value="UniProtKB-EC"/>
</dbReference>
<comment type="caution">
    <text evidence="8">The sequence shown here is derived from an EMBL/GenBank/DDBJ whole genome shotgun (WGS) entry which is preliminary data.</text>
</comment>
<dbReference type="Gene3D" id="3.40.50.720">
    <property type="entry name" value="NAD(P)-binding Rossmann-like Domain"/>
    <property type="match status" value="1"/>
</dbReference>
<evidence type="ECO:0000256" key="1">
    <source>
        <dbReference type="ARBA" id="ARBA00004781"/>
    </source>
</evidence>
<protein>
    <recommendedName>
        <fullName evidence="4 6">dTDP-4-dehydrorhamnose reductase</fullName>
        <ecNumber evidence="3 6">1.1.1.133</ecNumber>
    </recommendedName>
</protein>
<dbReference type="CDD" id="cd05254">
    <property type="entry name" value="dTDP_HR_like_SDR_e"/>
    <property type="match status" value="1"/>
</dbReference>
<dbReference type="SUPFAM" id="SSF51735">
    <property type="entry name" value="NAD(P)-binding Rossmann-fold domains"/>
    <property type="match status" value="1"/>
</dbReference>
<comment type="catalytic activity">
    <reaction evidence="5 6">
        <text>dTDP-beta-L-rhamnose + NADP(+) = dTDP-4-dehydro-beta-L-rhamnose + NADPH + H(+)</text>
        <dbReference type="Rhea" id="RHEA:21796"/>
        <dbReference type="ChEBI" id="CHEBI:15378"/>
        <dbReference type="ChEBI" id="CHEBI:57510"/>
        <dbReference type="ChEBI" id="CHEBI:57783"/>
        <dbReference type="ChEBI" id="CHEBI:58349"/>
        <dbReference type="ChEBI" id="CHEBI:62830"/>
        <dbReference type="EC" id="1.1.1.133"/>
    </reaction>
</comment>
<keyword evidence="6" id="KW-0521">NADP</keyword>
<gene>
    <name evidence="8" type="primary">rfbD</name>
    <name evidence="8" type="ORF">DM484_13285</name>
</gene>
<evidence type="ECO:0000256" key="6">
    <source>
        <dbReference type="RuleBase" id="RU364082"/>
    </source>
</evidence>
<dbReference type="InterPro" id="IPR036291">
    <property type="entry name" value="NAD(P)-bd_dom_sf"/>
</dbReference>
<evidence type="ECO:0000313" key="9">
    <source>
        <dbReference type="Proteomes" id="UP000249396"/>
    </source>
</evidence>